<dbReference type="AlphaFoldDB" id="A0A443S9L5"/>
<reference evidence="17 18" key="1">
    <citation type="journal article" date="2018" name="Gigascience">
        <title>Genomes of trombidid mites reveal novel predicted allergens and laterally-transferred genes associated with secondary metabolism.</title>
        <authorList>
            <person name="Dong X."/>
            <person name="Chaisiri K."/>
            <person name="Xia D."/>
            <person name="Armstrong S.D."/>
            <person name="Fang Y."/>
            <person name="Donnelly M.J."/>
            <person name="Kadowaki T."/>
            <person name="McGarry J.W."/>
            <person name="Darby A.C."/>
            <person name="Makepeace B.L."/>
        </authorList>
    </citation>
    <scope>NUCLEOTIDE SEQUENCE [LARGE SCALE GENOMIC DNA]</scope>
    <source>
        <strain evidence="17">UoL-UT</strain>
    </source>
</reference>
<evidence type="ECO:0000256" key="6">
    <source>
        <dbReference type="ARBA" id="ARBA00022729"/>
    </source>
</evidence>
<evidence type="ECO:0000259" key="16">
    <source>
        <dbReference type="PROSITE" id="PS50262"/>
    </source>
</evidence>
<keyword evidence="4" id="KW-0433">Leucine-rich repeat</keyword>
<feature type="disulfide bond" evidence="14">
    <location>
        <begin position="115"/>
        <end position="127"/>
    </location>
</feature>
<keyword evidence="8 15" id="KW-1133">Transmembrane helix</keyword>
<evidence type="ECO:0000256" key="14">
    <source>
        <dbReference type="PROSITE-ProRule" id="PRU00124"/>
    </source>
</evidence>
<dbReference type="SMART" id="SM00192">
    <property type="entry name" value="LDLa"/>
    <property type="match status" value="6"/>
</dbReference>
<dbReference type="PROSITE" id="PS50068">
    <property type="entry name" value="LDLRA_2"/>
    <property type="match status" value="6"/>
</dbReference>
<dbReference type="SMART" id="SM00365">
    <property type="entry name" value="LRR_SD22"/>
    <property type="match status" value="2"/>
</dbReference>
<dbReference type="VEuPathDB" id="VectorBase:LDEU007840"/>
<dbReference type="InterPro" id="IPR032675">
    <property type="entry name" value="LRR_dom_sf"/>
</dbReference>
<dbReference type="InterPro" id="IPR001611">
    <property type="entry name" value="Leu-rich_rpt"/>
</dbReference>
<evidence type="ECO:0000256" key="9">
    <source>
        <dbReference type="ARBA" id="ARBA00023040"/>
    </source>
</evidence>
<feature type="disulfide bond" evidence="14">
    <location>
        <begin position="538"/>
        <end position="556"/>
    </location>
</feature>
<dbReference type="EMBL" id="NCKV01005220">
    <property type="protein sequence ID" value="RWS24200.1"/>
    <property type="molecule type" value="Genomic_DNA"/>
</dbReference>
<dbReference type="Pfam" id="PF13855">
    <property type="entry name" value="LRR_8"/>
    <property type="match status" value="1"/>
</dbReference>
<name>A0A443S9L5_9ACAR</name>
<keyword evidence="9" id="KW-0297">G-protein coupled receptor</keyword>
<comment type="subcellular location">
    <subcellularLocation>
        <location evidence="1">Cell membrane</location>
        <topology evidence="1">Multi-pass membrane protein</topology>
    </subcellularLocation>
</comment>
<dbReference type="SUPFAM" id="SSF52058">
    <property type="entry name" value="L domain-like"/>
    <property type="match status" value="1"/>
</dbReference>
<dbReference type="Gene3D" id="1.20.1070.10">
    <property type="entry name" value="Rhodopsin 7-helix transmembrane proteins"/>
    <property type="match status" value="1"/>
</dbReference>
<keyword evidence="7" id="KW-0677">Repeat</keyword>
<evidence type="ECO:0000256" key="1">
    <source>
        <dbReference type="ARBA" id="ARBA00004651"/>
    </source>
</evidence>
<dbReference type="InterPro" id="IPR003591">
    <property type="entry name" value="Leu-rich_rpt_typical-subtyp"/>
</dbReference>
<dbReference type="SMART" id="SM00369">
    <property type="entry name" value="LRR_TYP"/>
    <property type="match status" value="5"/>
</dbReference>
<evidence type="ECO:0000256" key="13">
    <source>
        <dbReference type="ARBA" id="ARBA00023224"/>
    </source>
</evidence>
<evidence type="ECO:0000256" key="5">
    <source>
        <dbReference type="ARBA" id="ARBA00022692"/>
    </source>
</evidence>
<feature type="disulfide bond" evidence="14">
    <location>
        <begin position="205"/>
        <end position="223"/>
    </location>
</feature>
<dbReference type="InterPro" id="IPR017452">
    <property type="entry name" value="GPCR_Rhodpsn_7TM"/>
</dbReference>
<dbReference type="GO" id="GO:0007189">
    <property type="term" value="P:adenylate cyclase-activating G protein-coupled receptor signaling pathway"/>
    <property type="evidence" value="ECO:0007669"/>
    <property type="project" value="TreeGrafter"/>
</dbReference>
<protein>
    <submittedName>
        <fullName evidence="17">Relaxin receptor-like protein</fullName>
    </submittedName>
</protein>
<evidence type="ECO:0000256" key="15">
    <source>
        <dbReference type="SAM" id="Phobius"/>
    </source>
</evidence>
<feature type="transmembrane region" description="Helical" evidence="15">
    <location>
        <begin position="969"/>
        <end position="991"/>
    </location>
</feature>
<feature type="transmembrane region" description="Helical" evidence="15">
    <location>
        <begin position="1103"/>
        <end position="1128"/>
    </location>
</feature>
<proteinExistence type="inferred from homology"/>
<feature type="disulfide bond" evidence="14">
    <location>
        <begin position="81"/>
        <end position="99"/>
    </location>
</feature>
<evidence type="ECO:0000256" key="8">
    <source>
        <dbReference type="ARBA" id="ARBA00022989"/>
    </source>
</evidence>
<dbReference type="GO" id="GO:0008528">
    <property type="term" value="F:G protein-coupled peptide receptor activity"/>
    <property type="evidence" value="ECO:0007669"/>
    <property type="project" value="TreeGrafter"/>
</dbReference>
<feature type="disulfide bond" evidence="14">
    <location>
        <begin position="134"/>
        <end position="149"/>
    </location>
</feature>
<dbReference type="PANTHER" id="PTHR24372">
    <property type="entry name" value="GLYCOPROTEIN HORMONE RECEPTOR"/>
    <property type="match status" value="1"/>
</dbReference>
<dbReference type="SUPFAM" id="SSF81321">
    <property type="entry name" value="Family A G protein-coupled receptor-like"/>
    <property type="match status" value="1"/>
</dbReference>
<dbReference type="PRINTS" id="PR00261">
    <property type="entry name" value="LDLRECEPTOR"/>
</dbReference>
<comment type="similarity">
    <text evidence="2">Belongs to the G-protein coupled receptor 1 family.</text>
</comment>
<dbReference type="PANTHER" id="PTHR24372:SF77">
    <property type="entry name" value="G-PROTEIN COUPLED RECEPTORS FAMILY 1 PROFILE DOMAIN-CONTAINING PROTEIN"/>
    <property type="match status" value="1"/>
</dbReference>
<sequence length="1280" mass="144871">GHSTSNWHDIPCSLGKHGHTHSYMNTSLVAASDIISSYICKMDASAVSINSKNRTPLYEQVNIANLDSISSVVVKERYFVCKNKEVISILEYCDGLATCRDGSDEDGCSRNDRSCLDSQFRCGNGKCISIGSYCDFSVDCSDGSDERFCERKSCKTPNKEFKCSNGECIPASKRCDLLTDCKDGSDEGNLCSSGGFCNKETTFQCYYGICIPLFAVCDRHRDCPGKFHEDEQSSRCDVTAYKSKNSFEAIVVDTTTNNTLCQMKRRRNCLDLYLYNGVNSSGFYYIQPSEEILSFLVECDFGNQTDMFNISRIKTIVHHDSEMNIYVRSSSSRPAAYRRNITYDVGFEGIIALINKSKSCHQFIQWNCSGSGFMFNTSKPISWWESRDGVPQFYWGGAKQNGTCGCWPHCVNESLRCNCDAQIRFQWQEDSGYITNINKLPVKSLVFGETFDTGQAGSYVVGPLECFGSDDKIDIEQLPECQPEESRTFMKCQSGQIIDAKYRCIYEFDQYVYQIGCRDVTHLRNCEKHVCHSDYIKCPDSYCIPPRYICDGKADCIGGADEVQCGRYECPGQYKCINSSTCVFLHQLCDGVRHCPQGDDEWFCNLRCPSSCSCSGLYITCRGSNLTQLPYEISLDVRKLDFSENMLGPDLASVDFSLYDELGELILQRNGIVVIKSRKFLTLTNLYKLDLRWNLIEVIESDAFAGLKNVKSLLLQNNPRLHTIHETAFVGLASLVYLNISSANIRSLSKKTFFGLSSLEKLELRANNLYQIENGAFLGLDSLLTLDLRENDVTIFERDLFSGLKHLTYLHTDSFKFCCLVSAIVPKDRCTPQADEISDCEDLMSSPIQRSFLWILGGTALICNLAVIIWRFRTRRYTNPVSSTLILSLGCSDFLMGIYLIIIATVDVHYRGRYIEVADDWRNSGLCKFCGFLSTISSEASVFTLVFITMDRLISICFPFSKYRFSLSFTYKLIAASWLIAFGMSSLPLFVRSYFKDEFYARSGVCLALHITNQNPAGWEYAVAIFLCTNLIAFLVIVGCYSYMYNTVRQSSRRMTRIQARQVRERQVGRQMAMIVMSNFLCWCPIIIMGLMAILGYTLKATVYSWTAVFILPLNSATNPVIYTLAHFKPSFFAADKRDSITKIALMQKNSSLLDKTTRASKVVKPPHGYVPLIQYLRDTEELTAHHLLQISCSLSDQIKDIHATSHALGGINFDNVFVSNKVDSTHLKVYLPDFNSYRVKDSSENDDYAVDIEEFGLLVKRMLRFYHIKTKSTQESNRN</sequence>
<evidence type="ECO:0000256" key="7">
    <source>
        <dbReference type="ARBA" id="ARBA00022737"/>
    </source>
</evidence>
<dbReference type="OrthoDB" id="6022531at2759"/>
<keyword evidence="11 14" id="KW-1015">Disulfide bond</keyword>
<dbReference type="CDD" id="cd15137">
    <property type="entry name" value="7tmA_Relaxin_R"/>
    <property type="match status" value="1"/>
</dbReference>
<dbReference type="CDD" id="cd00112">
    <property type="entry name" value="LDLa"/>
    <property type="match status" value="5"/>
</dbReference>
<dbReference type="STRING" id="299467.A0A443S9L5"/>
<evidence type="ECO:0000256" key="4">
    <source>
        <dbReference type="ARBA" id="ARBA00022614"/>
    </source>
</evidence>
<dbReference type="Pfam" id="PF00001">
    <property type="entry name" value="7tm_1"/>
    <property type="match status" value="1"/>
</dbReference>
<keyword evidence="18" id="KW-1185">Reference proteome</keyword>
<feature type="transmembrane region" description="Helical" evidence="15">
    <location>
        <begin position="1074"/>
        <end position="1097"/>
    </location>
</feature>
<feature type="transmembrane region" description="Helical" evidence="15">
    <location>
        <begin position="926"/>
        <end position="948"/>
    </location>
</feature>
<evidence type="ECO:0000313" key="17">
    <source>
        <dbReference type="EMBL" id="RWS24200.1"/>
    </source>
</evidence>
<accession>A0A443S9L5</accession>
<feature type="non-terminal residue" evidence="17">
    <location>
        <position position="1"/>
    </location>
</feature>
<dbReference type="Pfam" id="PF00057">
    <property type="entry name" value="Ldl_recept_a"/>
    <property type="match status" value="4"/>
</dbReference>
<dbReference type="GO" id="GO:0005886">
    <property type="term" value="C:plasma membrane"/>
    <property type="evidence" value="ECO:0007669"/>
    <property type="project" value="UniProtKB-SubCell"/>
</dbReference>
<evidence type="ECO:0000256" key="2">
    <source>
        <dbReference type="ARBA" id="ARBA00010663"/>
    </source>
</evidence>
<evidence type="ECO:0000256" key="11">
    <source>
        <dbReference type="ARBA" id="ARBA00023157"/>
    </source>
</evidence>
<keyword evidence="3" id="KW-1003">Cell membrane</keyword>
<keyword evidence="13" id="KW-0807">Transducer</keyword>
<feature type="disulfide bond" evidence="14">
    <location>
        <begin position="589"/>
        <end position="604"/>
    </location>
</feature>
<dbReference type="Proteomes" id="UP000288716">
    <property type="component" value="Unassembled WGS sequence"/>
</dbReference>
<evidence type="ECO:0000256" key="10">
    <source>
        <dbReference type="ARBA" id="ARBA00023136"/>
    </source>
</evidence>
<dbReference type="PROSITE" id="PS50262">
    <property type="entry name" value="G_PROTEIN_RECEP_F1_2"/>
    <property type="match status" value="1"/>
</dbReference>
<feature type="disulfide bond" evidence="14">
    <location>
        <begin position="550"/>
        <end position="565"/>
    </location>
</feature>
<comment type="caution">
    <text evidence="14">Lacks conserved residue(s) required for the propagation of feature annotation.</text>
</comment>
<comment type="caution">
    <text evidence="17">The sequence shown here is derived from an EMBL/GenBank/DDBJ whole genome shotgun (WGS) entry which is preliminary data.</text>
</comment>
<feature type="disulfide bond" evidence="14">
    <location>
        <begin position="570"/>
        <end position="582"/>
    </location>
</feature>
<feature type="disulfide bond" evidence="14">
    <location>
        <begin position="163"/>
        <end position="181"/>
    </location>
</feature>
<keyword evidence="10 15" id="KW-0472">Membrane</keyword>
<dbReference type="GO" id="GO:0009755">
    <property type="term" value="P:hormone-mediated signaling pathway"/>
    <property type="evidence" value="ECO:0007669"/>
    <property type="project" value="TreeGrafter"/>
</dbReference>
<feature type="transmembrane region" description="Helical" evidence="15">
    <location>
        <begin position="1021"/>
        <end position="1045"/>
    </location>
</feature>
<feature type="domain" description="G-protein coupled receptors family 1 profile" evidence="16">
    <location>
        <begin position="863"/>
        <end position="1123"/>
    </location>
</feature>
<evidence type="ECO:0000256" key="3">
    <source>
        <dbReference type="ARBA" id="ARBA00022475"/>
    </source>
</evidence>
<feature type="disulfide bond" evidence="14">
    <location>
        <begin position="93"/>
        <end position="108"/>
    </location>
</feature>
<keyword evidence="6" id="KW-0732">Signal</keyword>
<dbReference type="SUPFAM" id="SSF57424">
    <property type="entry name" value="LDL receptor-like module"/>
    <property type="match status" value="6"/>
</dbReference>
<dbReference type="Gene3D" id="3.80.10.10">
    <property type="entry name" value="Ribonuclease Inhibitor"/>
    <property type="match status" value="2"/>
</dbReference>
<gene>
    <name evidence="17" type="ORF">B4U80_05716</name>
</gene>
<dbReference type="InterPro" id="IPR002172">
    <property type="entry name" value="LDrepeatLR_classA_rpt"/>
</dbReference>
<dbReference type="InterPro" id="IPR000372">
    <property type="entry name" value="LRRNT"/>
</dbReference>
<keyword evidence="12 17" id="KW-0675">Receptor</keyword>
<dbReference type="PROSITE" id="PS01209">
    <property type="entry name" value="LDLRA_1"/>
    <property type="match status" value="2"/>
</dbReference>
<keyword evidence="5 15" id="KW-0812">Transmembrane</keyword>
<dbReference type="Gene3D" id="4.10.400.10">
    <property type="entry name" value="Low-density Lipoprotein Receptor"/>
    <property type="match status" value="6"/>
</dbReference>
<dbReference type="InterPro" id="IPR000276">
    <property type="entry name" value="GPCR_Rhodpsn"/>
</dbReference>
<feature type="disulfide bond" evidence="14">
    <location>
        <begin position="531"/>
        <end position="543"/>
    </location>
</feature>
<dbReference type="SMART" id="SM00013">
    <property type="entry name" value="LRRNT"/>
    <property type="match status" value="1"/>
</dbReference>
<organism evidence="17 18">
    <name type="scientific">Leptotrombidium deliense</name>
    <dbReference type="NCBI Taxonomy" id="299467"/>
    <lineage>
        <taxon>Eukaryota</taxon>
        <taxon>Metazoa</taxon>
        <taxon>Ecdysozoa</taxon>
        <taxon>Arthropoda</taxon>
        <taxon>Chelicerata</taxon>
        <taxon>Arachnida</taxon>
        <taxon>Acari</taxon>
        <taxon>Acariformes</taxon>
        <taxon>Trombidiformes</taxon>
        <taxon>Prostigmata</taxon>
        <taxon>Anystina</taxon>
        <taxon>Parasitengona</taxon>
        <taxon>Trombiculoidea</taxon>
        <taxon>Trombiculidae</taxon>
        <taxon>Leptotrombidium</taxon>
    </lineage>
</organism>
<dbReference type="PROSITE" id="PS51450">
    <property type="entry name" value="LRR"/>
    <property type="match status" value="1"/>
</dbReference>
<feature type="disulfide bond" evidence="14">
    <location>
        <begin position="122"/>
        <end position="140"/>
    </location>
</feature>
<dbReference type="InterPro" id="IPR023415">
    <property type="entry name" value="LDLR_class-A_CS"/>
</dbReference>
<evidence type="ECO:0000313" key="18">
    <source>
        <dbReference type="Proteomes" id="UP000288716"/>
    </source>
</evidence>
<dbReference type="InterPro" id="IPR036055">
    <property type="entry name" value="LDL_receptor-like_sf"/>
</dbReference>
<evidence type="ECO:0000256" key="12">
    <source>
        <dbReference type="ARBA" id="ARBA00023170"/>
    </source>
</evidence>
<feature type="transmembrane region" description="Helical" evidence="15">
    <location>
        <begin position="884"/>
        <end position="906"/>
    </location>
</feature>
<feature type="transmembrane region" description="Helical" evidence="15">
    <location>
        <begin position="852"/>
        <end position="872"/>
    </location>
</feature>